<dbReference type="GO" id="GO:0080049">
    <property type="term" value="F:L-gulono-1,4-lactone dehydrogenase activity"/>
    <property type="evidence" value="ECO:0007669"/>
    <property type="project" value="TreeGrafter"/>
</dbReference>
<dbReference type="STRING" id="1122192.SAMN02745673_03218"/>
<dbReference type="InterPro" id="IPR036318">
    <property type="entry name" value="FAD-bd_PCMH-like_sf"/>
</dbReference>
<sequence>MEVTRAGDPIPWRPACVASWTMTNVTWRTWSGTYETVPQRWTVPNSTADVVTALRSAAAEGLRVRMVGTGHSFTGVALTDGLLLAPSALTALRSVDLEAGTATVEAGRPLCDFNEALAARGLALANMGDIAVQTMAGAVQTGTHGTGRDAGGLAAQVRALEMVLADGRVVTCSPREEPELFHAARVGLGAFGIVTALTMAVEPAFLLHAREEPMPLDEVLERLEELRADNDHFEFFWFPHTGLTNTKRNNRVAGPADPLSSFRAWFDDEFLSNSVFEVVNRLGRRAPRAIPAINQVSARALSARSYTDASYRVFASPRRVRFVEMEYAIPADHLREVLRRIRAVLKRGDHRIGFPIEVRFAPADDVWLSTAYGRDTAYVAVHVYRGSPYLEYFGDLEPIFTEVGGRPHWGKIHTRDRAYLESVYPRLGDALEVRERVDPERRFANAYLDQVFGP</sequence>
<protein>
    <submittedName>
        <fullName evidence="6">FAD-linked oxidoreductase</fullName>
    </submittedName>
</protein>
<dbReference type="Pfam" id="PF04030">
    <property type="entry name" value="ALO"/>
    <property type="match status" value="1"/>
</dbReference>
<dbReference type="PANTHER" id="PTHR43762:SF1">
    <property type="entry name" value="D-ARABINONO-1,4-LACTONE OXIDASE"/>
    <property type="match status" value="1"/>
</dbReference>
<evidence type="ECO:0000256" key="1">
    <source>
        <dbReference type="ARBA" id="ARBA00005147"/>
    </source>
</evidence>
<dbReference type="InterPro" id="IPR007173">
    <property type="entry name" value="ALO_C"/>
</dbReference>
<proteinExistence type="inferred from homology"/>
<name>A0A1T4S5F1_9ACTN</name>
<evidence type="ECO:0000259" key="5">
    <source>
        <dbReference type="PROSITE" id="PS51387"/>
    </source>
</evidence>
<dbReference type="PROSITE" id="PS51387">
    <property type="entry name" value="FAD_PCMH"/>
    <property type="match status" value="1"/>
</dbReference>
<dbReference type="InterPro" id="IPR010031">
    <property type="entry name" value="FAD_lactone_oxidase-like"/>
</dbReference>
<comment type="pathway">
    <text evidence="1">Cofactor biosynthesis; L-ascorbate biosynthesis.</text>
</comment>
<dbReference type="InterPro" id="IPR006094">
    <property type="entry name" value="Oxid_FAD_bind_N"/>
</dbReference>
<dbReference type="InterPro" id="IPR016167">
    <property type="entry name" value="FAD-bd_PCMH_sub1"/>
</dbReference>
<dbReference type="Proteomes" id="UP000190637">
    <property type="component" value="Unassembled WGS sequence"/>
</dbReference>
<organism evidence="6 7">
    <name type="scientific">Marinactinospora thermotolerans DSM 45154</name>
    <dbReference type="NCBI Taxonomy" id="1122192"/>
    <lineage>
        <taxon>Bacteria</taxon>
        <taxon>Bacillati</taxon>
        <taxon>Actinomycetota</taxon>
        <taxon>Actinomycetes</taxon>
        <taxon>Streptosporangiales</taxon>
        <taxon>Nocardiopsidaceae</taxon>
        <taxon>Marinactinospora</taxon>
    </lineage>
</organism>
<keyword evidence="7" id="KW-1185">Reference proteome</keyword>
<dbReference type="InterPro" id="IPR006093">
    <property type="entry name" value="Oxy_OxRdtase_FAD_BS"/>
</dbReference>
<accession>A0A1T4S5F1</accession>
<dbReference type="InterPro" id="IPR016169">
    <property type="entry name" value="FAD-bd_PCMH_sub2"/>
</dbReference>
<dbReference type="UniPathway" id="UPA00132"/>
<dbReference type="GO" id="GO:0019853">
    <property type="term" value="P:L-ascorbic acid biosynthetic process"/>
    <property type="evidence" value="ECO:0007669"/>
    <property type="project" value="UniProtKB-UniPathway"/>
</dbReference>
<dbReference type="PROSITE" id="PS00862">
    <property type="entry name" value="OX2_COVAL_FAD"/>
    <property type="match status" value="1"/>
</dbReference>
<keyword evidence="3" id="KW-0060">Ascorbate biosynthesis</keyword>
<dbReference type="InterPro" id="IPR016171">
    <property type="entry name" value="Vanillyl_alc_oxidase_C-sub2"/>
</dbReference>
<evidence type="ECO:0000256" key="4">
    <source>
        <dbReference type="ARBA" id="ARBA00023002"/>
    </source>
</evidence>
<comment type="similarity">
    <text evidence="2">Belongs to the oxygen-dependent FAD-linked oxidoreductase family.</text>
</comment>
<dbReference type="PANTHER" id="PTHR43762">
    <property type="entry name" value="L-GULONOLACTONE OXIDASE"/>
    <property type="match status" value="1"/>
</dbReference>
<dbReference type="GO" id="GO:0003885">
    <property type="term" value="F:D-arabinono-1,4-lactone oxidase activity"/>
    <property type="evidence" value="ECO:0007669"/>
    <property type="project" value="InterPro"/>
</dbReference>
<dbReference type="Gene3D" id="1.10.45.10">
    <property type="entry name" value="Vanillyl-alcohol Oxidase, Chain A, domain 4"/>
    <property type="match status" value="1"/>
</dbReference>
<reference evidence="6 7" key="1">
    <citation type="submission" date="2017-02" db="EMBL/GenBank/DDBJ databases">
        <authorList>
            <person name="Peterson S.W."/>
        </authorList>
    </citation>
    <scope>NUCLEOTIDE SEQUENCE [LARGE SCALE GENOMIC DNA]</scope>
    <source>
        <strain evidence="6 7">DSM 45154</strain>
    </source>
</reference>
<evidence type="ECO:0000313" key="7">
    <source>
        <dbReference type="Proteomes" id="UP000190637"/>
    </source>
</evidence>
<dbReference type="SUPFAM" id="SSF56176">
    <property type="entry name" value="FAD-binding/transporter-associated domain-like"/>
    <property type="match status" value="1"/>
</dbReference>
<dbReference type="EMBL" id="FUWS01000008">
    <property type="protein sequence ID" value="SKA23432.1"/>
    <property type="molecule type" value="Genomic_DNA"/>
</dbReference>
<dbReference type="PIRSF" id="PIRSF000136">
    <property type="entry name" value="LGO_GLO"/>
    <property type="match status" value="1"/>
</dbReference>
<dbReference type="GO" id="GO:0071949">
    <property type="term" value="F:FAD binding"/>
    <property type="evidence" value="ECO:0007669"/>
    <property type="project" value="InterPro"/>
</dbReference>
<evidence type="ECO:0000313" key="6">
    <source>
        <dbReference type="EMBL" id="SKA23432.1"/>
    </source>
</evidence>
<keyword evidence="4" id="KW-0560">Oxidoreductase</keyword>
<gene>
    <name evidence="6" type="ORF">SAMN02745673_03218</name>
</gene>
<dbReference type="Gene3D" id="3.30.465.10">
    <property type="match status" value="1"/>
</dbReference>
<dbReference type="NCBIfam" id="TIGR01679">
    <property type="entry name" value="bact_FAD_ox"/>
    <property type="match status" value="1"/>
</dbReference>
<dbReference type="Gene3D" id="3.30.70.2520">
    <property type="match status" value="1"/>
</dbReference>
<dbReference type="Pfam" id="PF01565">
    <property type="entry name" value="FAD_binding_4"/>
    <property type="match status" value="1"/>
</dbReference>
<dbReference type="GO" id="GO:0016020">
    <property type="term" value="C:membrane"/>
    <property type="evidence" value="ECO:0007669"/>
    <property type="project" value="InterPro"/>
</dbReference>
<evidence type="ECO:0000256" key="3">
    <source>
        <dbReference type="ARBA" id="ARBA00022644"/>
    </source>
</evidence>
<evidence type="ECO:0000256" key="2">
    <source>
        <dbReference type="ARBA" id="ARBA00005466"/>
    </source>
</evidence>
<feature type="domain" description="FAD-binding PCMH-type" evidence="5">
    <location>
        <begin position="34"/>
        <end position="204"/>
    </location>
</feature>
<dbReference type="InterPro" id="IPR016166">
    <property type="entry name" value="FAD-bd_PCMH"/>
</dbReference>
<dbReference type="Gene3D" id="3.30.43.10">
    <property type="entry name" value="Uridine Diphospho-n-acetylenolpyruvylglucosamine Reductase, domain 2"/>
    <property type="match status" value="1"/>
</dbReference>
<dbReference type="AlphaFoldDB" id="A0A1T4S5F1"/>